<name>A0ABN2G4U8_9ACTN</name>
<sequence length="350" mass="36360">MRLRVGALLAVAAVLLSGCGLSFQNLPIGRGGEGPSYDLTAIFTDAAQLPLGGQVRIGQAVVGRVTSLQARKFQAVVHMRIDVGTQLPVGTTARLELTSVLGEEYVLLVPPDKADRGFLANAAVIGLADTARAPDVENTLAAVGALMSGSGLDQVQTIVTETNRALAGHEQQVRNLLGQLDSLLRSLDAHRNDINRTISALNSFAALGAQNQAALQAALTHITPALDVLLSQRTDFLTLLTSITQLSKTTTGLLSQTSAGLVERARQLRPVLTALAGFDSELGSTLMSLQTFQHLLEGSIPGDYLTMDADLSVSGTLESLITGGSRIAPSTATNAPPTGGVGQLLSGGVR</sequence>
<evidence type="ECO:0000313" key="5">
    <source>
        <dbReference type="EMBL" id="GAA1665335.1"/>
    </source>
</evidence>
<feature type="region of interest" description="Disordered" evidence="2">
    <location>
        <begin position="330"/>
        <end position="350"/>
    </location>
</feature>
<dbReference type="Pfam" id="PF02470">
    <property type="entry name" value="MlaD"/>
    <property type="match status" value="1"/>
</dbReference>
<dbReference type="PROSITE" id="PS51257">
    <property type="entry name" value="PROKAR_LIPOPROTEIN"/>
    <property type="match status" value="1"/>
</dbReference>
<feature type="coiled-coil region" evidence="1">
    <location>
        <begin position="166"/>
        <end position="193"/>
    </location>
</feature>
<feature type="domain" description="Mce/MlaD" evidence="3">
    <location>
        <begin position="36"/>
        <end position="110"/>
    </location>
</feature>
<dbReference type="NCBIfam" id="TIGR00996">
    <property type="entry name" value="Mtu_fam_mce"/>
    <property type="match status" value="1"/>
</dbReference>
<keyword evidence="1" id="KW-0175">Coiled coil</keyword>
<comment type="caution">
    <text evidence="5">The sequence shown here is derived from an EMBL/GenBank/DDBJ whole genome shotgun (WGS) entry which is preliminary data.</text>
</comment>
<gene>
    <name evidence="5" type="ORF">GCM10009765_13620</name>
</gene>
<accession>A0ABN2G4U8</accession>
<evidence type="ECO:0000256" key="1">
    <source>
        <dbReference type="SAM" id="Coils"/>
    </source>
</evidence>
<dbReference type="InterPro" id="IPR005693">
    <property type="entry name" value="Mce"/>
</dbReference>
<evidence type="ECO:0000259" key="4">
    <source>
        <dbReference type="Pfam" id="PF11887"/>
    </source>
</evidence>
<dbReference type="Proteomes" id="UP001500618">
    <property type="component" value="Unassembled WGS sequence"/>
</dbReference>
<feature type="domain" description="Mammalian cell entry C-terminal" evidence="4">
    <location>
        <begin position="119"/>
        <end position="297"/>
    </location>
</feature>
<evidence type="ECO:0000256" key="2">
    <source>
        <dbReference type="SAM" id="MobiDB-lite"/>
    </source>
</evidence>
<keyword evidence="6" id="KW-1185">Reference proteome</keyword>
<proteinExistence type="predicted"/>
<evidence type="ECO:0000313" key="6">
    <source>
        <dbReference type="Proteomes" id="UP001500618"/>
    </source>
</evidence>
<reference evidence="5 6" key="1">
    <citation type="journal article" date="2019" name="Int. J. Syst. Evol. Microbiol.">
        <title>The Global Catalogue of Microorganisms (GCM) 10K type strain sequencing project: providing services to taxonomists for standard genome sequencing and annotation.</title>
        <authorList>
            <consortium name="The Broad Institute Genomics Platform"/>
            <consortium name="The Broad Institute Genome Sequencing Center for Infectious Disease"/>
            <person name="Wu L."/>
            <person name="Ma J."/>
        </authorList>
    </citation>
    <scope>NUCLEOTIDE SEQUENCE [LARGE SCALE GENOMIC DNA]</scope>
    <source>
        <strain evidence="5 6">JCM 14718</strain>
    </source>
</reference>
<dbReference type="InterPro" id="IPR024516">
    <property type="entry name" value="Mce_C"/>
</dbReference>
<organism evidence="5 6">
    <name type="scientific">Fodinicola feengrottensis</name>
    <dbReference type="NCBI Taxonomy" id="435914"/>
    <lineage>
        <taxon>Bacteria</taxon>
        <taxon>Bacillati</taxon>
        <taxon>Actinomycetota</taxon>
        <taxon>Actinomycetes</taxon>
        <taxon>Mycobacteriales</taxon>
        <taxon>Fodinicola</taxon>
    </lineage>
</organism>
<dbReference type="RefSeq" id="WP_344308147.1">
    <property type="nucleotide sequence ID" value="NZ_BAAANY010000005.1"/>
</dbReference>
<dbReference type="Pfam" id="PF11887">
    <property type="entry name" value="Mce4_CUP1"/>
    <property type="match status" value="1"/>
</dbReference>
<dbReference type="InterPro" id="IPR003399">
    <property type="entry name" value="Mce/MlaD"/>
</dbReference>
<dbReference type="InterPro" id="IPR052336">
    <property type="entry name" value="MlaD_Phospholipid_Transporter"/>
</dbReference>
<protein>
    <submittedName>
        <fullName evidence="5">MlaD family protein</fullName>
    </submittedName>
</protein>
<dbReference type="PANTHER" id="PTHR33371">
    <property type="entry name" value="INTERMEMBRANE PHOSPHOLIPID TRANSPORT SYSTEM BINDING PROTEIN MLAD-RELATED"/>
    <property type="match status" value="1"/>
</dbReference>
<evidence type="ECO:0000259" key="3">
    <source>
        <dbReference type="Pfam" id="PF02470"/>
    </source>
</evidence>
<dbReference type="EMBL" id="BAAANY010000005">
    <property type="protein sequence ID" value="GAA1665335.1"/>
    <property type="molecule type" value="Genomic_DNA"/>
</dbReference>
<dbReference type="PANTHER" id="PTHR33371:SF15">
    <property type="entry name" value="LIPOPROTEIN LPRN"/>
    <property type="match status" value="1"/>
</dbReference>